<dbReference type="HOGENOM" id="CLU_143325_0_0_11"/>
<keyword evidence="1" id="KW-0472">Membrane</keyword>
<evidence type="ECO:0000256" key="1">
    <source>
        <dbReference type="SAM" id="Phobius"/>
    </source>
</evidence>
<keyword evidence="1" id="KW-0812">Transmembrane</keyword>
<dbReference type="KEGG" id="bka:AH68_05820"/>
<name>A0A0A7I5X0_9BIFI</name>
<evidence type="ECO:0000313" key="2">
    <source>
        <dbReference type="EMBL" id="AIZ14625.1"/>
    </source>
</evidence>
<protein>
    <recommendedName>
        <fullName evidence="4">Anaerobic C4-dicarboxylate transport protein</fullName>
    </recommendedName>
</protein>
<dbReference type="OrthoDB" id="3239080at2"/>
<evidence type="ECO:0000313" key="3">
    <source>
        <dbReference type="Proteomes" id="UP000030625"/>
    </source>
</evidence>
<organism evidence="2 3">
    <name type="scientific">Bifidobacterium catenulatum PV20-2</name>
    <dbReference type="NCBI Taxonomy" id="1447716"/>
    <lineage>
        <taxon>Bacteria</taxon>
        <taxon>Bacillati</taxon>
        <taxon>Actinomycetota</taxon>
        <taxon>Actinomycetes</taxon>
        <taxon>Bifidobacteriales</taxon>
        <taxon>Bifidobacteriaceae</taxon>
        <taxon>Bifidobacterium</taxon>
    </lineage>
</organism>
<evidence type="ECO:0008006" key="4">
    <source>
        <dbReference type="Google" id="ProtNLM"/>
    </source>
</evidence>
<feature type="transmembrane region" description="Helical" evidence="1">
    <location>
        <begin position="81"/>
        <end position="102"/>
    </location>
</feature>
<sequence length="122" mass="13768">MLDILPALLWIVAAVIAVNICSITAIRGNIFSKTKRDVYPVRWSIVGLHFTSLVIGALPYPVYAMFESGFSAKFQHFYEQVGWPSAALMILLTAAELVFMYLQARNGMKSEMERKLRRVIKG</sequence>
<reference evidence="2 3" key="1">
    <citation type="journal article" date="2015" name="Genome Announc.">
        <title>Complete and Assembled Genome Sequence of Bifidobacterium kashiwanohense PV20-2, Isolated from the Feces of an Anemic Kenyan Infant.</title>
        <authorList>
            <person name="Vazquez-Gutierrez P."/>
            <person name="Lacroix C."/>
            <person name="Chassard C."/>
            <person name="Klumpp J."/>
            <person name="Jans C."/>
            <person name="Stevens M.J."/>
        </authorList>
    </citation>
    <scope>NUCLEOTIDE SEQUENCE [LARGE SCALE GENOMIC DNA]</scope>
    <source>
        <strain evidence="2 3">PV20-2</strain>
    </source>
</reference>
<dbReference type="AlphaFoldDB" id="A0A0A7I5X0"/>
<dbReference type="EMBL" id="CP007456">
    <property type="protein sequence ID" value="AIZ14625.1"/>
    <property type="molecule type" value="Genomic_DNA"/>
</dbReference>
<keyword evidence="1" id="KW-1133">Transmembrane helix</keyword>
<accession>A0A0A7I5X0</accession>
<proteinExistence type="predicted"/>
<dbReference type="RefSeq" id="WP_039198401.1">
    <property type="nucleotide sequence ID" value="NZ_CP007456.1"/>
</dbReference>
<dbReference type="STRING" id="1447716.AH68_05820"/>
<dbReference type="Proteomes" id="UP000030625">
    <property type="component" value="Chromosome"/>
</dbReference>
<feature type="transmembrane region" description="Helical" evidence="1">
    <location>
        <begin position="38"/>
        <end position="61"/>
    </location>
</feature>
<gene>
    <name evidence="2" type="ORF">AH68_05820</name>
</gene>
<feature type="transmembrane region" description="Helical" evidence="1">
    <location>
        <begin position="6"/>
        <end position="26"/>
    </location>
</feature>